<dbReference type="FunFam" id="3.40.1400.10:FF:000004">
    <property type="entry name" value="Ribose 5-phosphate isomerase"/>
    <property type="match status" value="1"/>
</dbReference>
<reference evidence="4" key="1">
    <citation type="submission" date="2021-02" db="EMBL/GenBank/DDBJ databases">
        <authorList>
            <person name="Syme A R."/>
            <person name="Syme A R."/>
            <person name="Moolhuijzen P."/>
        </authorList>
    </citation>
    <scope>NUCLEOTIDE SEQUENCE</scope>
    <source>
        <strain evidence="4">W1-1</strain>
    </source>
</reference>
<name>A0A7D9N2I5_9PLEO</name>
<dbReference type="InterPro" id="IPR011860">
    <property type="entry name" value="Rib-5-P_Isoase_Actino"/>
</dbReference>
<evidence type="ECO:0000256" key="2">
    <source>
        <dbReference type="ARBA" id="ARBA00023235"/>
    </source>
</evidence>
<dbReference type="Gene3D" id="3.40.1400.10">
    <property type="entry name" value="Sugar-phosphate isomerase, RpiB/LacA/LacB"/>
    <property type="match status" value="1"/>
</dbReference>
<dbReference type="PANTHER" id="PTHR43732">
    <property type="entry name" value="RIBOSE 5-PHOSPHATE ISOMERASE-RELATED"/>
    <property type="match status" value="1"/>
</dbReference>
<dbReference type="PANTHER" id="PTHR43732:SF1">
    <property type="entry name" value="RIBOSE 5-PHOSPHATE ISOMERASE"/>
    <property type="match status" value="1"/>
</dbReference>
<dbReference type="InterPro" id="IPR051812">
    <property type="entry name" value="SPI_LacAB/RpiB"/>
</dbReference>
<dbReference type="NCBIfam" id="TIGR02133">
    <property type="entry name" value="RPI_actino"/>
    <property type="match status" value="1"/>
</dbReference>
<evidence type="ECO:0000313" key="5">
    <source>
        <dbReference type="Proteomes" id="UP000472372"/>
    </source>
</evidence>
<sequence length="468" mass="50851">MSSSASFDNTDEVRRALTKLSSAVREMKPSGAKQIPTKPDCFNLLARPVINGCRICGLPGHQSSNIKNATMCRTALISLTRYWEDMAECISFLYSHSDRFHKAVQAIGPSYDMRLDDGMEKSGDLETVLVDRMTRNFLKYTAHVSRIRAKFNVLCNEEEIGKYEEVKKLLEGFLLGGLTLSDLYQQSVAKDAAVHSSVPTMPPRQPKRALFSLNLDTDADHVYQKVQDHSKDGEDSVRVLESKGPTRGHTDLSYITRPFEKTVNRAVDEVIDGTRPNAETSNANTTPASCKTTTPPKMPSPTPLRIAIGCDDAGVGYKNTLKADLSASPLVSTITDVGVPESTDKTAYPHIAVAAAQLVASGQADRALLICGTGLGVAIAANKVPGIRAVTAHDSFSVERAVLSNNAQVLCMGERVVGIELARRLVREWLGYRFDGASASAKKVDAIMELERVNYKGLEGDLEGARGC</sequence>
<evidence type="ECO:0000256" key="3">
    <source>
        <dbReference type="SAM" id="MobiDB-lite"/>
    </source>
</evidence>
<comment type="similarity">
    <text evidence="1">Belongs to the LacAB/RpiB family.</text>
</comment>
<dbReference type="NCBIfam" id="NF004051">
    <property type="entry name" value="PRK05571.1"/>
    <property type="match status" value="1"/>
</dbReference>
<organism evidence="4 5">
    <name type="scientific">Pyrenophora teres f. teres</name>
    <dbReference type="NCBI Taxonomy" id="97479"/>
    <lineage>
        <taxon>Eukaryota</taxon>
        <taxon>Fungi</taxon>
        <taxon>Dikarya</taxon>
        <taxon>Ascomycota</taxon>
        <taxon>Pezizomycotina</taxon>
        <taxon>Dothideomycetes</taxon>
        <taxon>Pleosporomycetidae</taxon>
        <taxon>Pleosporales</taxon>
        <taxon>Pleosporineae</taxon>
        <taxon>Pleosporaceae</taxon>
        <taxon>Pyrenophora</taxon>
    </lineage>
</organism>
<dbReference type="GO" id="GO:0005975">
    <property type="term" value="P:carbohydrate metabolic process"/>
    <property type="evidence" value="ECO:0007669"/>
    <property type="project" value="InterPro"/>
</dbReference>
<proteinExistence type="inferred from homology"/>
<keyword evidence="2 4" id="KW-0413">Isomerase</keyword>
<dbReference type="AlphaFoldDB" id="A0A7D9N2I5"/>
<dbReference type="InterPro" id="IPR036569">
    <property type="entry name" value="RpiB_LacA_LacB_sf"/>
</dbReference>
<feature type="compositionally biased region" description="Polar residues" evidence="3">
    <location>
        <begin position="277"/>
        <end position="290"/>
    </location>
</feature>
<protein>
    <submittedName>
        <fullName evidence="4">Ribose 5-phosphate isomerase B</fullName>
    </submittedName>
</protein>
<dbReference type="InterPro" id="IPR003500">
    <property type="entry name" value="RpiB_LacA_LacB"/>
</dbReference>
<evidence type="ECO:0000313" key="4">
    <source>
        <dbReference type="EMBL" id="CAE7173733.1"/>
    </source>
</evidence>
<dbReference type="Proteomes" id="UP000472372">
    <property type="component" value="Chromosome 5"/>
</dbReference>
<evidence type="ECO:0000256" key="1">
    <source>
        <dbReference type="ARBA" id="ARBA00008754"/>
    </source>
</evidence>
<gene>
    <name evidence="4" type="ORF">PTTW11_05497</name>
</gene>
<dbReference type="NCBIfam" id="TIGR00689">
    <property type="entry name" value="rpiB_lacA_lacB"/>
    <property type="match status" value="1"/>
</dbReference>
<dbReference type="Pfam" id="PF02502">
    <property type="entry name" value="LacAB_rpiB"/>
    <property type="match status" value="1"/>
</dbReference>
<dbReference type="GO" id="GO:0016853">
    <property type="term" value="F:isomerase activity"/>
    <property type="evidence" value="ECO:0007669"/>
    <property type="project" value="UniProtKB-KW"/>
</dbReference>
<dbReference type="SUPFAM" id="SSF89623">
    <property type="entry name" value="Ribose/Galactose isomerase RpiB/AlsB"/>
    <property type="match status" value="1"/>
</dbReference>
<feature type="region of interest" description="Disordered" evidence="3">
    <location>
        <begin position="273"/>
        <end position="302"/>
    </location>
</feature>
<accession>A0A7D9N2I5</accession>
<dbReference type="EMBL" id="HG992981">
    <property type="protein sequence ID" value="CAE7173733.1"/>
    <property type="molecule type" value="Genomic_DNA"/>
</dbReference>